<proteinExistence type="predicted"/>
<feature type="domain" description="MATH" evidence="9">
    <location>
        <begin position="384"/>
        <end position="529"/>
    </location>
</feature>
<dbReference type="InterPro" id="IPR017907">
    <property type="entry name" value="Znf_RING_CS"/>
</dbReference>
<organism evidence="10 11">
    <name type="scientific">Diaphorina citri</name>
    <name type="common">Asian citrus psyllid</name>
    <dbReference type="NCBI Taxonomy" id="121845"/>
    <lineage>
        <taxon>Eukaryota</taxon>
        <taxon>Metazoa</taxon>
        <taxon>Ecdysozoa</taxon>
        <taxon>Arthropoda</taxon>
        <taxon>Hexapoda</taxon>
        <taxon>Insecta</taxon>
        <taxon>Pterygota</taxon>
        <taxon>Neoptera</taxon>
        <taxon>Paraneoptera</taxon>
        <taxon>Hemiptera</taxon>
        <taxon>Sternorrhyncha</taxon>
        <taxon>Psylloidea</taxon>
        <taxon>Psyllidae</taxon>
        <taxon>Diaphorininae</taxon>
        <taxon>Diaphorina</taxon>
    </lineage>
</organism>
<dbReference type="AlphaFoldDB" id="A0A1S3D3V3"/>
<evidence type="ECO:0000313" key="10">
    <source>
        <dbReference type="Proteomes" id="UP000079169"/>
    </source>
</evidence>
<evidence type="ECO:0000256" key="7">
    <source>
        <dbReference type="SAM" id="MobiDB-lite"/>
    </source>
</evidence>
<dbReference type="InterPro" id="IPR001841">
    <property type="entry name" value="Znf_RING"/>
</dbReference>
<keyword evidence="3" id="KW-0479">Metal-binding</keyword>
<gene>
    <name evidence="11" type="primary">LOC103510016</name>
</gene>
<evidence type="ECO:0000256" key="1">
    <source>
        <dbReference type="ARBA" id="ARBA00004496"/>
    </source>
</evidence>
<dbReference type="GO" id="GO:0008270">
    <property type="term" value="F:zinc ion binding"/>
    <property type="evidence" value="ECO:0007669"/>
    <property type="project" value="UniProtKB-KW"/>
</dbReference>
<accession>A0A1S3D3V3</accession>
<evidence type="ECO:0000256" key="3">
    <source>
        <dbReference type="ARBA" id="ARBA00022723"/>
    </source>
</evidence>
<dbReference type="InterPro" id="IPR002083">
    <property type="entry name" value="MATH/TRAF_dom"/>
</dbReference>
<dbReference type="Pfam" id="PF21355">
    <property type="entry name" value="TRAF-mep_MATH"/>
    <property type="match status" value="1"/>
</dbReference>
<dbReference type="GO" id="GO:0061630">
    <property type="term" value="F:ubiquitin protein ligase activity"/>
    <property type="evidence" value="ECO:0007669"/>
    <property type="project" value="TreeGrafter"/>
</dbReference>
<keyword evidence="5" id="KW-0862">Zinc</keyword>
<dbReference type="PROSITE" id="PS50144">
    <property type="entry name" value="MATH"/>
    <property type="match status" value="1"/>
</dbReference>
<evidence type="ECO:0000256" key="4">
    <source>
        <dbReference type="ARBA" id="ARBA00022771"/>
    </source>
</evidence>
<keyword evidence="10" id="KW-1185">Reference proteome</keyword>
<dbReference type="PROSITE" id="PS50089">
    <property type="entry name" value="ZF_RING_2"/>
    <property type="match status" value="1"/>
</dbReference>
<dbReference type="InterPro" id="IPR013083">
    <property type="entry name" value="Znf_RING/FYVE/PHD"/>
</dbReference>
<sequence length="534" mass="61368">MEHQPVANNKLNLDPRFECSICLEYLKDAILTSCGHKFCAACIDSWIDVKGKNYCPIDEKVLTKDDIFIDNYTRREILENNLTCPYKLCSSQLSIPEYESHVNTCYLKYSQSSVEDITDSLTSSFRNTSGIPTNKRNSKILTVTVFPEHLNMQGSSNENFPCKFYQVGCREVFKSQALLEKHYDLKTSFHLELLFNKYCSDGSQSTSTPSHGRQDTSVDNYTRNSTMMNGEHKETNHHAGGTDSHEKQRPVNKPDKVEHNVNNGGQSNNISNTNSSSDSSKEGTAHSPFTKNQKEIEAYLMKNKEHESKLWDPNKNQAGDDKSSEGNCSCKTCGDNSHLLKLVYERMVLLEQSMLEQKIKVNNFELNLKQTEEIEDNVVLKLCNGVYFWKMYNFPAKLKEMKEINRYFYSACFYSSCFGYRFCTRVNISREDAQYLSLFIHLVQGENDDILDWPFVGRIRFTALNTSSEFSITDEIQSDKNFDSFKRPVNFFLNKKAFGFNNFIRVADVLDPGRGFLMEDDTFVIKTQVAEMTH</sequence>
<evidence type="ECO:0000256" key="5">
    <source>
        <dbReference type="ARBA" id="ARBA00022833"/>
    </source>
</evidence>
<dbReference type="SUPFAM" id="SSF57850">
    <property type="entry name" value="RING/U-box"/>
    <property type="match status" value="1"/>
</dbReference>
<dbReference type="InterPro" id="IPR049342">
    <property type="entry name" value="TRAF1-6_MATH_dom"/>
</dbReference>
<dbReference type="GO" id="GO:0045087">
    <property type="term" value="P:innate immune response"/>
    <property type="evidence" value="ECO:0007669"/>
    <property type="project" value="TreeGrafter"/>
</dbReference>
<feature type="compositionally biased region" description="Basic and acidic residues" evidence="7">
    <location>
        <begin position="243"/>
        <end position="259"/>
    </location>
</feature>
<dbReference type="Proteomes" id="UP000079169">
    <property type="component" value="Unplaced"/>
</dbReference>
<dbReference type="KEGG" id="dci:103510016"/>
<feature type="domain" description="RING-type" evidence="8">
    <location>
        <begin position="19"/>
        <end position="59"/>
    </location>
</feature>
<comment type="subcellular location">
    <subcellularLocation>
        <location evidence="1">Cytoplasm</location>
    </subcellularLocation>
</comment>
<dbReference type="GeneID" id="103510016"/>
<dbReference type="Gene3D" id="3.30.40.10">
    <property type="entry name" value="Zinc/RING finger domain, C3HC4 (zinc finger)"/>
    <property type="match status" value="1"/>
</dbReference>
<dbReference type="SMART" id="SM00184">
    <property type="entry name" value="RING"/>
    <property type="match status" value="1"/>
</dbReference>
<dbReference type="PROSITE" id="PS00518">
    <property type="entry name" value="ZF_RING_1"/>
    <property type="match status" value="1"/>
</dbReference>
<dbReference type="SUPFAM" id="SSF49599">
    <property type="entry name" value="TRAF domain-like"/>
    <property type="match status" value="1"/>
</dbReference>
<feature type="compositionally biased region" description="Basic and acidic residues" evidence="7">
    <location>
        <begin position="306"/>
        <end position="324"/>
    </location>
</feature>
<dbReference type="RefSeq" id="XP_008472878.1">
    <property type="nucleotide sequence ID" value="XM_008474656.3"/>
</dbReference>
<reference evidence="11" key="1">
    <citation type="submission" date="2025-08" db="UniProtKB">
        <authorList>
            <consortium name="RefSeq"/>
        </authorList>
    </citation>
    <scope>IDENTIFICATION</scope>
</reference>
<feature type="region of interest" description="Disordered" evidence="7">
    <location>
        <begin position="306"/>
        <end position="327"/>
    </location>
</feature>
<name>A0A1S3D3V3_DIACI</name>
<feature type="region of interest" description="Disordered" evidence="7">
    <location>
        <begin position="202"/>
        <end position="292"/>
    </location>
</feature>
<dbReference type="PANTHER" id="PTHR10131:SF152">
    <property type="entry name" value="TNF RECEPTOR-ASSOCIATED FACTOR 6"/>
    <property type="match status" value="1"/>
</dbReference>
<dbReference type="STRING" id="121845.A0A1S3D3V3"/>
<dbReference type="PANTHER" id="PTHR10131">
    <property type="entry name" value="TNF RECEPTOR ASSOCIATED FACTOR"/>
    <property type="match status" value="1"/>
</dbReference>
<dbReference type="Gene3D" id="2.60.210.10">
    <property type="entry name" value="Apoptosis, Tumor Necrosis Factor Receptor Associated Protein 2, Chain A"/>
    <property type="match status" value="1"/>
</dbReference>
<keyword evidence="2" id="KW-0963">Cytoplasm</keyword>
<evidence type="ECO:0000259" key="8">
    <source>
        <dbReference type="PROSITE" id="PS50089"/>
    </source>
</evidence>
<evidence type="ECO:0000313" key="11">
    <source>
        <dbReference type="RefSeq" id="XP_008472878.1"/>
    </source>
</evidence>
<dbReference type="GO" id="GO:0031663">
    <property type="term" value="P:lipopolysaccharide-mediated signaling pathway"/>
    <property type="evidence" value="ECO:0007669"/>
    <property type="project" value="TreeGrafter"/>
</dbReference>
<dbReference type="GO" id="GO:0043122">
    <property type="term" value="P:regulation of canonical NF-kappaB signal transduction"/>
    <property type="evidence" value="ECO:0007669"/>
    <property type="project" value="TreeGrafter"/>
</dbReference>
<evidence type="ECO:0000259" key="9">
    <source>
        <dbReference type="PROSITE" id="PS50144"/>
    </source>
</evidence>
<feature type="compositionally biased region" description="Low complexity" evidence="7">
    <location>
        <begin position="260"/>
        <end position="278"/>
    </location>
</feature>
<dbReference type="InterPro" id="IPR008974">
    <property type="entry name" value="TRAF-like"/>
</dbReference>
<dbReference type="PaxDb" id="121845-A0A1S3D3V3"/>
<protein>
    <submittedName>
        <fullName evidence="11">TNF receptor-associated factor 6-like isoform X2</fullName>
    </submittedName>
</protein>
<dbReference type="Pfam" id="PF00097">
    <property type="entry name" value="zf-C3HC4"/>
    <property type="match status" value="1"/>
</dbReference>
<evidence type="ECO:0000256" key="6">
    <source>
        <dbReference type="PROSITE-ProRule" id="PRU00175"/>
    </source>
</evidence>
<keyword evidence="4 6" id="KW-0863">Zinc-finger</keyword>
<dbReference type="InterPro" id="IPR018957">
    <property type="entry name" value="Znf_C3HC4_RING-type"/>
</dbReference>
<feature type="compositionally biased region" description="Polar residues" evidence="7">
    <location>
        <begin position="202"/>
        <end position="228"/>
    </location>
</feature>
<evidence type="ECO:0000256" key="2">
    <source>
        <dbReference type="ARBA" id="ARBA00022490"/>
    </source>
</evidence>
<dbReference type="GO" id="GO:0005737">
    <property type="term" value="C:cytoplasm"/>
    <property type="evidence" value="ECO:0007669"/>
    <property type="project" value="UniProtKB-SubCell"/>
</dbReference>